<organism evidence="2 3">
    <name type="scientific">Leptomonas seymouri</name>
    <dbReference type="NCBI Taxonomy" id="5684"/>
    <lineage>
        <taxon>Eukaryota</taxon>
        <taxon>Discoba</taxon>
        <taxon>Euglenozoa</taxon>
        <taxon>Kinetoplastea</taxon>
        <taxon>Metakinetoplastina</taxon>
        <taxon>Trypanosomatida</taxon>
        <taxon>Trypanosomatidae</taxon>
        <taxon>Leishmaniinae</taxon>
        <taxon>Leptomonas</taxon>
    </lineage>
</organism>
<protein>
    <submittedName>
        <fullName evidence="2">Uncharacterized protein</fullName>
    </submittedName>
</protein>
<evidence type="ECO:0000313" key="2">
    <source>
        <dbReference type="EMBL" id="KPI90702.1"/>
    </source>
</evidence>
<name>A0A0N1IAN8_LEPSE</name>
<feature type="compositionally biased region" description="Polar residues" evidence="1">
    <location>
        <begin position="412"/>
        <end position="424"/>
    </location>
</feature>
<feature type="compositionally biased region" description="Basic residues" evidence="1">
    <location>
        <begin position="328"/>
        <end position="340"/>
    </location>
</feature>
<dbReference type="VEuPathDB" id="TriTrypDB:Lsey_0002_0260"/>
<dbReference type="Proteomes" id="UP000038009">
    <property type="component" value="Unassembled WGS sequence"/>
</dbReference>
<feature type="region of interest" description="Disordered" evidence="1">
    <location>
        <begin position="520"/>
        <end position="542"/>
    </location>
</feature>
<keyword evidence="3" id="KW-1185">Reference proteome</keyword>
<gene>
    <name evidence="2" type="ORF">ABL78_0138</name>
</gene>
<dbReference type="OMA" id="LWTEYET"/>
<reference evidence="2 3" key="1">
    <citation type="journal article" date="2015" name="PLoS Pathog.">
        <title>Leptomonas seymouri: Adaptations to the Dixenous Life Cycle Analyzed by Genome Sequencing, Transcriptome Profiling and Co-infection with Leishmania donovani.</title>
        <authorList>
            <person name="Kraeva N."/>
            <person name="Butenko A."/>
            <person name="Hlavacova J."/>
            <person name="Kostygov A."/>
            <person name="Myskova J."/>
            <person name="Grybchuk D."/>
            <person name="Lestinova T."/>
            <person name="Votypka J."/>
            <person name="Volf P."/>
            <person name="Opperdoes F."/>
            <person name="Flegontov P."/>
            <person name="Lukes J."/>
            <person name="Yurchenko V."/>
        </authorList>
    </citation>
    <scope>NUCLEOTIDE SEQUENCE [LARGE SCALE GENOMIC DNA]</scope>
    <source>
        <strain evidence="2 3">ATCC 30220</strain>
    </source>
</reference>
<accession>A0A0N1IAN8</accession>
<feature type="region of interest" description="Disordered" evidence="1">
    <location>
        <begin position="641"/>
        <end position="665"/>
    </location>
</feature>
<feature type="compositionally biased region" description="Polar residues" evidence="1">
    <location>
        <begin position="290"/>
        <end position="302"/>
    </location>
</feature>
<comment type="caution">
    <text evidence="2">The sequence shown here is derived from an EMBL/GenBank/DDBJ whole genome shotgun (WGS) entry which is preliminary data.</text>
</comment>
<feature type="region of interest" description="Disordered" evidence="1">
    <location>
        <begin position="285"/>
        <end position="354"/>
    </location>
</feature>
<feature type="compositionally biased region" description="Basic and acidic residues" evidence="1">
    <location>
        <begin position="317"/>
        <end position="327"/>
    </location>
</feature>
<feature type="compositionally biased region" description="Polar residues" evidence="1">
    <location>
        <begin position="341"/>
        <end position="354"/>
    </location>
</feature>
<sequence>MRGRRLLAQGAAAAPCSSPWLSTSTDLAASIASVKIEGVPAASEAQGSLRLLGCWSCSIAAYWWLIASSRCLKGDSYVAARSAPKQVSFYTHAASRQSNAAFLRRSLAVSLQQTSGPAPPRHYYMSLGTALDVVSAVRAFHTTSSCHADVSAHGASSTQHTKDTEEISNVTYDKERHIENANALLRETYGPQAKLVLHRLTQRHKQVTAVAKHAEASDCKDAFGAAAQPTAAGGTEHAQDYYFRASATFRFLGFAVELAVANGLRPRETIESCLQQALASDITFIRPGNHSGNNPSTNSVQRNGGGGGGGGGVGGGRTEEDIFDPQHRRPLKKARGKQNHHSSQNNGHDNGKAWSTQRSESMMLTSHAARLTPHQLELKAIMDDLRQLCIHFSRSVKFSVKPPYAGGRRKTAATTEEQKTSGVTKGNEDTQRDGAMTDKQWRCRCYVKEEWSTIAQAHLAHEVLGSSPNDAFVRCVTQLRQRYKEELESPAVLEEGVREVVGMVQLQHKTVAATYSAEPASHSLSSSPATTSAPAPSPASSSLVEMPTYRAHVDVTDAHGNTTSYTARQKASPYMAYEAAAWLALRAETLWDRETHLLSEGLPVPPLLWRMRWQFDLLLDHICRETGRAPEEVAWIQLTGNDQQHKAQHQHSGSVHKDADSSSSGNLVASDIADKLGPSPGGVISGMIVPPVPLRFTGSLYSERDVLVWQTSGGGRYRVEFDTYVQALYHLLDQYADCLPTLPCMARGVGESLLFPNASVLELHVHRHNAFPVLQHHHGNLNCYALLGTLTSQLLGCPYSTHYHYDMATSEYTATLTVNDGRVTNQPLIQRRSKKKGEAWRFACLDAMKENFPQQYAAILDRYPEVDLSAEDVARSAHLRALPRVKRIPYFPNLSVMVMAFAEEDLGWRQPRVRLRNLANNIGLPQWSAELEAQVEGEEGRRVVAVSASFPQMQAARRSLIYRMAKQYFPDELAAYKSLKRSDIVDPELEEVTRVNKFYTPNAAVNSSTVSHVLALMEGRHQASAPMHFTLEARVQGAANEESTEAEMVETRSIAAESSLGLPDMRYVEGDTVMLYTQEPAAILRPPRIAYTARVLGNRGDVLIADFDSDSATTTADAQAVPVLVTALKSASFHLAGGDAETLWTEYETHPLPASTTTRGLAVALFNQFFGSAACRETAAPASARAASTNTSSSIPAASPSVRVTPAGKGDAEGEATVEVNDMDPLSLSNFDASITVLTTKVGEYWFGTAVLPRLGMLPIARAVASSKRKCISDALIAAARHSFPRILHYAVKHDVTSAAIAATILTEPIVEHLPPSVCRDLLDQLERKKKLKPLPPFQLLVKCTTEAYPRRERFIRVQQTHDTSHGFQYRLYLQRCRAVRPGDTQLVGYGASVTSAPAALYRASVMALDNLYEPALWSAIAAQPNYREPPAES</sequence>
<proteinExistence type="predicted"/>
<feature type="compositionally biased region" description="Gly residues" evidence="1">
    <location>
        <begin position="303"/>
        <end position="316"/>
    </location>
</feature>
<feature type="region of interest" description="Disordered" evidence="1">
    <location>
        <begin position="404"/>
        <end position="433"/>
    </location>
</feature>
<dbReference type="OrthoDB" id="272597at2759"/>
<feature type="region of interest" description="Disordered" evidence="1">
    <location>
        <begin position="1186"/>
        <end position="1213"/>
    </location>
</feature>
<evidence type="ECO:0000313" key="3">
    <source>
        <dbReference type="Proteomes" id="UP000038009"/>
    </source>
</evidence>
<evidence type="ECO:0000256" key="1">
    <source>
        <dbReference type="SAM" id="MobiDB-lite"/>
    </source>
</evidence>
<dbReference type="EMBL" id="LJSK01000002">
    <property type="protein sequence ID" value="KPI90702.1"/>
    <property type="molecule type" value="Genomic_DNA"/>
</dbReference>